<dbReference type="RefSeq" id="WP_089895598.1">
    <property type="nucleotide sequence ID" value="NZ_FOJG01000001.1"/>
</dbReference>
<reference evidence="2" key="1">
    <citation type="submission" date="2016-10" db="EMBL/GenBank/DDBJ databases">
        <authorList>
            <person name="Varghese N."/>
            <person name="Submissions S."/>
        </authorList>
    </citation>
    <scope>NUCLEOTIDE SEQUENCE [LARGE SCALE GENOMIC DNA]</scope>
    <source>
        <strain evidence="2">DSM 3695</strain>
    </source>
</reference>
<dbReference type="STRING" id="29529.SAMN04488122_2766"/>
<dbReference type="Proteomes" id="UP000199310">
    <property type="component" value="Unassembled WGS sequence"/>
</dbReference>
<sequence>MEDWQEKQKGIPDIIREIHGIFGEDFFDFTDFWDGDNIAIGIKRKDTLVYISGWGEEGNYTYYLEIERIDPLTCMPLEVMERVNKLPPEAIIKHILAFVTQHPIP</sequence>
<name>A0A1I0RFD3_9BACT</name>
<accession>A0A1I0RFD3</accession>
<keyword evidence="2" id="KW-1185">Reference proteome</keyword>
<evidence type="ECO:0000313" key="2">
    <source>
        <dbReference type="Proteomes" id="UP000199310"/>
    </source>
</evidence>
<dbReference type="EMBL" id="FOJG01000001">
    <property type="protein sequence ID" value="SEW39615.1"/>
    <property type="molecule type" value="Genomic_DNA"/>
</dbReference>
<organism evidence="1 2">
    <name type="scientific">Chitinophaga arvensicola</name>
    <dbReference type="NCBI Taxonomy" id="29529"/>
    <lineage>
        <taxon>Bacteria</taxon>
        <taxon>Pseudomonadati</taxon>
        <taxon>Bacteroidota</taxon>
        <taxon>Chitinophagia</taxon>
        <taxon>Chitinophagales</taxon>
        <taxon>Chitinophagaceae</taxon>
        <taxon>Chitinophaga</taxon>
    </lineage>
</organism>
<dbReference type="AlphaFoldDB" id="A0A1I0RFD3"/>
<gene>
    <name evidence="1" type="ORF">SAMN04488122_2766</name>
</gene>
<proteinExistence type="predicted"/>
<protein>
    <submittedName>
        <fullName evidence="1">Uncharacterized protein</fullName>
    </submittedName>
</protein>
<evidence type="ECO:0000313" key="1">
    <source>
        <dbReference type="EMBL" id="SEW39615.1"/>
    </source>
</evidence>